<evidence type="ECO:0000313" key="2">
    <source>
        <dbReference type="Proteomes" id="UP000737402"/>
    </source>
</evidence>
<proteinExistence type="predicted"/>
<dbReference type="EMBL" id="JAFBED010000001">
    <property type="protein sequence ID" value="MBM7618415.1"/>
    <property type="molecule type" value="Genomic_DNA"/>
</dbReference>
<name>A0ABS2NUT1_9BACI</name>
<evidence type="ECO:0000313" key="1">
    <source>
        <dbReference type="EMBL" id="MBM7618415.1"/>
    </source>
</evidence>
<protein>
    <submittedName>
        <fullName evidence="1">Uncharacterized protein</fullName>
    </submittedName>
</protein>
<organism evidence="1 2">
    <name type="scientific">Sutcliffiella tianshenii</name>
    <dbReference type="NCBI Taxonomy" id="1463404"/>
    <lineage>
        <taxon>Bacteria</taxon>
        <taxon>Bacillati</taxon>
        <taxon>Bacillota</taxon>
        <taxon>Bacilli</taxon>
        <taxon>Bacillales</taxon>
        <taxon>Bacillaceae</taxon>
        <taxon>Sutcliffiella</taxon>
    </lineage>
</organism>
<sequence>MRKLVEFHLYSITFLQRVKSKIQNQENYYIYVKEPTLSYASHGFSFYDALQLCEKESHEWEDSSVRSIVTNNHRAVEIQFRSEEDKRIIAIKVELDTSLIELSSYVWQEHRRAFIRFDDPKDLDEPHVISLLKRISIKHKGKSSFLSLPRVRSKSN</sequence>
<comment type="caution">
    <text evidence="1">The sequence shown here is derived from an EMBL/GenBank/DDBJ whole genome shotgun (WGS) entry which is preliminary data.</text>
</comment>
<reference evidence="1 2" key="1">
    <citation type="submission" date="2021-01" db="EMBL/GenBank/DDBJ databases">
        <title>Genomic Encyclopedia of Type Strains, Phase IV (KMG-IV): sequencing the most valuable type-strain genomes for metagenomic binning, comparative biology and taxonomic classification.</title>
        <authorList>
            <person name="Goeker M."/>
        </authorList>
    </citation>
    <scope>NUCLEOTIDE SEQUENCE [LARGE SCALE GENOMIC DNA]</scope>
    <source>
        <strain evidence="1 2">DSM 25879</strain>
    </source>
</reference>
<keyword evidence="2" id="KW-1185">Reference proteome</keyword>
<dbReference type="RefSeq" id="WP_204412682.1">
    <property type="nucleotide sequence ID" value="NZ_JAFBED010000001.1"/>
</dbReference>
<gene>
    <name evidence="1" type="ORF">JOC95_000257</name>
</gene>
<accession>A0ABS2NUT1</accession>
<dbReference type="Proteomes" id="UP000737402">
    <property type="component" value="Unassembled WGS sequence"/>
</dbReference>